<dbReference type="KEGG" id="cfr:116659049"/>
<sequence length="255" mass="26802">MSQNFSSVCRSSVPGEEISSFSPSKAASPCVPLHGREDRIRFPPPGLLLCSLLGRVLPAALRPAGLGANRVAALSGPRAAASGPREAEARPAEEGEGARRAPCSRVLSHRSRDRPVCARGAGCREYGRQGARRCEGRPGPGRRTRPARGAGGRPAGSQADTRALAPGGAFSEAALPRPDRERQCLPAQRTLAPRLPPRRLLLLGTASPSAAPGRAAAAGPAEPLCVQPEEGRRRNHLTEAQALDAPSARMRRRGR</sequence>
<name>A0A8B8RWI6_CAMFR</name>
<reference evidence="3" key="1">
    <citation type="submission" date="2025-08" db="UniProtKB">
        <authorList>
            <consortium name="RefSeq"/>
        </authorList>
    </citation>
    <scope>IDENTIFICATION</scope>
    <source>
        <tissue evidence="3">Ear skin</tissue>
    </source>
</reference>
<feature type="compositionally biased region" description="Basic and acidic residues" evidence="1">
    <location>
        <begin position="85"/>
        <end position="99"/>
    </location>
</feature>
<feature type="compositionally biased region" description="Polar residues" evidence="1">
    <location>
        <begin position="1"/>
        <end position="10"/>
    </location>
</feature>
<dbReference type="Proteomes" id="UP000694856">
    <property type="component" value="Chromosome 2"/>
</dbReference>
<feature type="region of interest" description="Disordered" evidence="1">
    <location>
        <begin position="75"/>
        <end position="109"/>
    </location>
</feature>
<dbReference type="RefSeq" id="XP_032321669.1">
    <property type="nucleotide sequence ID" value="XM_032465778.1"/>
</dbReference>
<accession>A0A8B8RWI6</accession>
<feature type="region of interest" description="Disordered" evidence="1">
    <location>
        <begin position="206"/>
        <end position="255"/>
    </location>
</feature>
<feature type="region of interest" description="Disordered" evidence="1">
    <location>
        <begin position="1"/>
        <end position="29"/>
    </location>
</feature>
<feature type="region of interest" description="Disordered" evidence="1">
    <location>
        <begin position="128"/>
        <end position="180"/>
    </location>
</feature>
<keyword evidence="2" id="KW-1185">Reference proteome</keyword>
<evidence type="ECO:0000313" key="3">
    <source>
        <dbReference type="RefSeq" id="XP_032321669.1"/>
    </source>
</evidence>
<dbReference type="AlphaFoldDB" id="A0A8B8RWI6"/>
<dbReference type="GeneID" id="116659049"/>
<proteinExistence type="predicted"/>
<evidence type="ECO:0000256" key="1">
    <source>
        <dbReference type="SAM" id="MobiDB-lite"/>
    </source>
</evidence>
<feature type="compositionally biased region" description="Low complexity" evidence="1">
    <location>
        <begin position="206"/>
        <end position="221"/>
    </location>
</feature>
<organism evidence="2 3">
    <name type="scientific">Camelus ferus</name>
    <name type="common">Wild bactrian camel</name>
    <name type="synonym">Camelus bactrianus ferus</name>
    <dbReference type="NCBI Taxonomy" id="419612"/>
    <lineage>
        <taxon>Eukaryota</taxon>
        <taxon>Metazoa</taxon>
        <taxon>Chordata</taxon>
        <taxon>Craniata</taxon>
        <taxon>Vertebrata</taxon>
        <taxon>Euteleostomi</taxon>
        <taxon>Mammalia</taxon>
        <taxon>Eutheria</taxon>
        <taxon>Laurasiatheria</taxon>
        <taxon>Artiodactyla</taxon>
        <taxon>Tylopoda</taxon>
        <taxon>Camelidae</taxon>
        <taxon>Camelus</taxon>
    </lineage>
</organism>
<gene>
    <name evidence="3" type="primary">LOC116659049</name>
</gene>
<evidence type="ECO:0000313" key="2">
    <source>
        <dbReference type="Proteomes" id="UP000694856"/>
    </source>
</evidence>
<protein>
    <submittedName>
        <fullName evidence="3">Uncharacterized protein LOC116659049</fullName>
    </submittedName>
</protein>